<comment type="caution">
    <text evidence="2">The sequence shown here is derived from an EMBL/GenBank/DDBJ whole genome shotgun (WGS) entry which is preliminary data.</text>
</comment>
<dbReference type="Proteomes" id="UP000838686">
    <property type="component" value="Unassembled WGS sequence"/>
</dbReference>
<keyword evidence="1" id="KW-1133">Transmembrane helix</keyword>
<dbReference type="RefSeq" id="WP_236347489.1">
    <property type="nucleotide sequence ID" value="NZ_CAKMMF010000052.1"/>
</dbReference>
<organism evidence="2 3">
    <name type="scientific">Paenibacillus plantiphilus</name>
    <dbReference type="NCBI Taxonomy" id="2905650"/>
    <lineage>
        <taxon>Bacteria</taxon>
        <taxon>Bacillati</taxon>
        <taxon>Bacillota</taxon>
        <taxon>Bacilli</taxon>
        <taxon>Bacillales</taxon>
        <taxon>Paenibacillaceae</taxon>
        <taxon>Paenibacillus</taxon>
    </lineage>
</organism>
<protein>
    <submittedName>
        <fullName evidence="2">Uncharacterized protein</fullName>
    </submittedName>
</protein>
<evidence type="ECO:0000313" key="3">
    <source>
        <dbReference type="Proteomes" id="UP000838686"/>
    </source>
</evidence>
<dbReference type="EMBL" id="CAKMMF010000052">
    <property type="protein sequence ID" value="CAH1225503.1"/>
    <property type="molecule type" value="Genomic_DNA"/>
</dbReference>
<evidence type="ECO:0000313" key="2">
    <source>
        <dbReference type="EMBL" id="CAH1225503.1"/>
    </source>
</evidence>
<gene>
    <name evidence="2" type="ORF">PAECIP111893_05265</name>
</gene>
<evidence type="ECO:0000256" key="1">
    <source>
        <dbReference type="SAM" id="Phobius"/>
    </source>
</evidence>
<sequence length="47" mass="5344">MSETGGEAANMIAIILCSIGLLMLLWECYLKDIAKRNIETVRQRDME</sequence>
<proteinExistence type="predicted"/>
<reference evidence="2" key="1">
    <citation type="submission" date="2022-01" db="EMBL/GenBank/DDBJ databases">
        <authorList>
            <person name="Criscuolo A."/>
        </authorList>
    </citation>
    <scope>NUCLEOTIDE SEQUENCE</scope>
    <source>
        <strain evidence="2">CIP111893</strain>
    </source>
</reference>
<feature type="transmembrane region" description="Helical" evidence="1">
    <location>
        <begin position="12"/>
        <end position="30"/>
    </location>
</feature>
<keyword evidence="1" id="KW-0812">Transmembrane</keyword>
<keyword evidence="3" id="KW-1185">Reference proteome</keyword>
<accession>A0ABM9CXE0</accession>
<keyword evidence="1" id="KW-0472">Membrane</keyword>
<name>A0ABM9CXE0_9BACL</name>